<gene>
    <name evidence="4" type="ORF">H4O18_16565</name>
</gene>
<dbReference type="InterPro" id="IPR002818">
    <property type="entry name" value="DJ-1/PfpI"/>
</dbReference>
<dbReference type="Pfam" id="PF01965">
    <property type="entry name" value="DJ-1_PfpI"/>
    <property type="match status" value="1"/>
</dbReference>
<dbReference type="SMART" id="SM00342">
    <property type="entry name" value="HTH_ARAC"/>
    <property type="match status" value="1"/>
</dbReference>
<accession>A0ABR7QR12</accession>
<dbReference type="Gene3D" id="1.10.10.60">
    <property type="entry name" value="Homeodomain-like"/>
    <property type="match status" value="2"/>
</dbReference>
<evidence type="ECO:0000259" key="3">
    <source>
        <dbReference type="PROSITE" id="PS01124"/>
    </source>
</evidence>
<dbReference type="PANTHER" id="PTHR43130:SF3">
    <property type="entry name" value="HTH-TYPE TRANSCRIPTIONAL REGULATOR RV1931C"/>
    <property type="match status" value="1"/>
</dbReference>
<reference evidence="4 5" key="1">
    <citation type="submission" date="2020-08" db="EMBL/GenBank/DDBJ databases">
        <title>Arenibacter gaetbuli sp. nov., isolated from a sand dune.</title>
        <authorList>
            <person name="Park S."/>
            <person name="Yoon J.-H."/>
        </authorList>
    </citation>
    <scope>NUCLEOTIDE SEQUENCE [LARGE SCALE GENOMIC DNA]</scope>
    <source>
        <strain evidence="4 5">BSSL-BM3</strain>
    </source>
</reference>
<dbReference type="RefSeq" id="WP_187586611.1">
    <property type="nucleotide sequence ID" value="NZ_JACLHY010000020.1"/>
</dbReference>
<comment type="caution">
    <text evidence="4">The sequence shown here is derived from an EMBL/GenBank/DDBJ whole genome shotgun (WGS) entry which is preliminary data.</text>
</comment>
<dbReference type="PANTHER" id="PTHR43130">
    <property type="entry name" value="ARAC-FAMILY TRANSCRIPTIONAL REGULATOR"/>
    <property type="match status" value="1"/>
</dbReference>
<feature type="domain" description="HTH araC/xylS-type" evidence="3">
    <location>
        <begin position="225"/>
        <end position="323"/>
    </location>
</feature>
<dbReference type="PROSITE" id="PS01124">
    <property type="entry name" value="HTH_ARAC_FAMILY_2"/>
    <property type="match status" value="1"/>
</dbReference>
<dbReference type="Pfam" id="PF12833">
    <property type="entry name" value="HTH_18"/>
    <property type="match status" value="1"/>
</dbReference>
<dbReference type="SUPFAM" id="SSF52317">
    <property type="entry name" value="Class I glutamine amidotransferase-like"/>
    <property type="match status" value="1"/>
</dbReference>
<sequence length="332" mass="37898">MRHLSILVPDDQTNMSTVACIVGSLQVFAAANAYFENKGKKSVFHINLVSATKKKFLDNGFLSIKSDVAISECTKTDLVIVPATLIRNYQMATPNNQILIDWIKKQYKEGAEIASMCVGSFMLASSGLLSGKICSTHWAKEEEFKKLFPDVGIQTDKLITDENGIYTNGGAYSFLHLLMYLVQKFYDRQTAIHCAKYFQVDVNRSQQSEFLIFNGHKNHNDEIILEAQLFMENNYQDKISIEDLSTKFGLSRRSFDRRFIKATDLRPLDYLQRLKVEAAKKAFESTRKSVSEVMHEVGYNDTKAFREVFGRITGITPIAYKEKYNVDAQYYI</sequence>
<dbReference type="InterPro" id="IPR052158">
    <property type="entry name" value="INH-QAR"/>
</dbReference>
<keyword evidence="1" id="KW-0805">Transcription regulation</keyword>
<evidence type="ECO:0000256" key="2">
    <source>
        <dbReference type="ARBA" id="ARBA00023163"/>
    </source>
</evidence>
<dbReference type="Gene3D" id="3.40.50.880">
    <property type="match status" value="1"/>
</dbReference>
<keyword evidence="5" id="KW-1185">Reference proteome</keyword>
<keyword evidence="2" id="KW-0804">Transcription</keyword>
<dbReference type="EMBL" id="JACLHY010000020">
    <property type="protein sequence ID" value="MBC8769613.1"/>
    <property type="molecule type" value="Genomic_DNA"/>
</dbReference>
<dbReference type="Proteomes" id="UP000618952">
    <property type="component" value="Unassembled WGS sequence"/>
</dbReference>
<dbReference type="InterPro" id="IPR009057">
    <property type="entry name" value="Homeodomain-like_sf"/>
</dbReference>
<evidence type="ECO:0000313" key="4">
    <source>
        <dbReference type="EMBL" id="MBC8769613.1"/>
    </source>
</evidence>
<protein>
    <submittedName>
        <fullName evidence="4">Helix-turn-helix domain-containing protein</fullName>
    </submittedName>
</protein>
<evidence type="ECO:0000256" key="1">
    <source>
        <dbReference type="ARBA" id="ARBA00023015"/>
    </source>
</evidence>
<dbReference type="SUPFAM" id="SSF46689">
    <property type="entry name" value="Homeodomain-like"/>
    <property type="match status" value="2"/>
</dbReference>
<name>A0ABR7QR12_9FLAO</name>
<proteinExistence type="predicted"/>
<dbReference type="InterPro" id="IPR018060">
    <property type="entry name" value="HTH_AraC"/>
</dbReference>
<evidence type="ECO:0000313" key="5">
    <source>
        <dbReference type="Proteomes" id="UP000618952"/>
    </source>
</evidence>
<organism evidence="4 5">
    <name type="scientific">Arenibacter arenosicollis</name>
    <dbReference type="NCBI Taxonomy" id="2762274"/>
    <lineage>
        <taxon>Bacteria</taxon>
        <taxon>Pseudomonadati</taxon>
        <taxon>Bacteroidota</taxon>
        <taxon>Flavobacteriia</taxon>
        <taxon>Flavobacteriales</taxon>
        <taxon>Flavobacteriaceae</taxon>
        <taxon>Arenibacter</taxon>
    </lineage>
</organism>
<dbReference type="CDD" id="cd03138">
    <property type="entry name" value="GATase1_AraC_2"/>
    <property type="match status" value="1"/>
</dbReference>
<dbReference type="InterPro" id="IPR029062">
    <property type="entry name" value="Class_I_gatase-like"/>
</dbReference>